<dbReference type="GO" id="GO:0005886">
    <property type="term" value="C:plasma membrane"/>
    <property type="evidence" value="ECO:0007669"/>
    <property type="project" value="TreeGrafter"/>
</dbReference>
<dbReference type="Proteomes" id="UP000596660">
    <property type="component" value="Unplaced"/>
</dbReference>
<reference evidence="3" key="2">
    <citation type="submission" date="2021-03" db="UniProtKB">
        <authorList>
            <consortium name="EnsemblPlants"/>
        </authorList>
    </citation>
    <scope>IDENTIFICATION</scope>
</reference>
<keyword evidence="2" id="KW-0040">ANK repeat</keyword>
<dbReference type="InterPro" id="IPR036770">
    <property type="entry name" value="Ankyrin_rpt-contain_sf"/>
</dbReference>
<gene>
    <name evidence="3" type="primary">LOC110720914</name>
</gene>
<dbReference type="EnsemblPlants" id="AUR62020365-RA">
    <property type="protein sequence ID" value="AUR62020365-RA:cds"/>
    <property type="gene ID" value="AUR62020365"/>
</dbReference>
<reference evidence="3" key="1">
    <citation type="journal article" date="2017" name="Nature">
        <title>The genome of Chenopodium quinoa.</title>
        <authorList>
            <person name="Jarvis D.E."/>
            <person name="Ho Y.S."/>
            <person name="Lightfoot D.J."/>
            <person name="Schmoeckel S.M."/>
            <person name="Li B."/>
            <person name="Borm T.J.A."/>
            <person name="Ohyanagi H."/>
            <person name="Mineta K."/>
            <person name="Michell C.T."/>
            <person name="Saber N."/>
            <person name="Kharbatia N.M."/>
            <person name="Rupper R.R."/>
            <person name="Sharp A.R."/>
            <person name="Dally N."/>
            <person name="Boughton B.A."/>
            <person name="Woo Y.H."/>
            <person name="Gao G."/>
            <person name="Schijlen E.G.W.M."/>
            <person name="Guo X."/>
            <person name="Momin A.A."/>
            <person name="Negrao S."/>
            <person name="Al-Babili S."/>
            <person name="Gehring C."/>
            <person name="Roessner U."/>
            <person name="Jung C."/>
            <person name="Murphy K."/>
            <person name="Arold S.T."/>
            <person name="Gojobori T."/>
            <person name="van der Linden C.G."/>
            <person name="van Loo E.N."/>
            <person name="Jellen E.N."/>
            <person name="Maughan P.J."/>
            <person name="Tester M."/>
        </authorList>
    </citation>
    <scope>NUCLEOTIDE SEQUENCE [LARGE SCALE GENOMIC DNA]</scope>
    <source>
        <strain evidence="3">cv. PI 614886</strain>
    </source>
</reference>
<dbReference type="KEGG" id="cqi:110720914"/>
<dbReference type="Gene3D" id="1.25.40.20">
    <property type="entry name" value="Ankyrin repeat-containing domain"/>
    <property type="match status" value="1"/>
</dbReference>
<evidence type="ECO:0000256" key="2">
    <source>
        <dbReference type="ARBA" id="ARBA00023043"/>
    </source>
</evidence>
<name>A0A803LY14_CHEQI</name>
<evidence type="ECO:0000313" key="4">
    <source>
        <dbReference type="Proteomes" id="UP000596660"/>
    </source>
</evidence>
<proteinExistence type="predicted"/>
<evidence type="ECO:0000313" key="3">
    <source>
        <dbReference type="EnsemblPlants" id="AUR62020365-RA:cds"/>
    </source>
</evidence>
<dbReference type="SUPFAM" id="SSF48403">
    <property type="entry name" value="Ankyrin repeat"/>
    <property type="match status" value="1"/>
</dbReference>
<dbReference type="Gramene" id="AUR62020365-RA">
    <property type="protein sequence ID" value="AUR62020365-RA:cds"/>
    <property type="gene ID" value="AUR62020365"/>
</dbReference>
<evidence type="ECO:0000256" key="1">
    <source>
        <dbReference type="ARBA" id="ARBA00022737"/>
    </source>
</evidence>
<dbReference type="PANTHER" id="PTHR24186:SF46">
    <property type="entry name" value="PROTEIN ACCELERATED CELL DEATH 6-LIKE"/>
    <property type="match status" value="1"/>
</dbReference>
<sequence>MFYSWLSRFNVIHLPKIIDNKGWTQLLTNHQKLNILHLAPLCTENFCAQLMERHPELIKGVDKEGSTIVHSWIKSDKEWLFKFILESKWKDQFVKLFDVKDYNYQNNPFHVAATTTHETTNQIVPLLVEAYKKTKLIWSVNDINQLPWFEKNKEKEGALHLALRNKREDLALYILALLRHDQSINKLLDYYKPEHSTLFLAIQNNCSDVAKAILGNLDKRSRTKYLEDSWTGQNILHLATSLTDVSFGTWLVDIAPEFITQKDENGQSPWDKAYELGHAWFIKAVLEKDSSVFSREPLAWTKACEKGNVPALHAFINHNPGAFRDLCIENKDSPLHHIKLSSLTDYEEFLFEIPRMKDLINLQDSQGVTPLHKAIQDDNLFLTETLLSIDKIIVP</sequence>
<evidence type="ECO:0008006" key="5">
    <source>
        <dbReference type="Google" id="ProtNLM"/>
    </source>
</evidence>
<keyword evidence="1" id="KW-0677">Repeat</keyword>
<accession>A0A803LY14</accession>
<dbReference type="RefSeq" id="XP_021755695.1">
    <property type="nucleotide sequence ID" value="XM_021900003.1"/>
</dbReference>
<dbReference type="OrthoDB" id="598775at2759"/>
<dbReference type="AlphaFoldDB" id="A0A803LY14"/>
<keyword evidence="4" id="KW-1185">Reference proteome</keyword>
<organism evidence="3 4">
    <name type="scientific">Chenopodium quinoa</name>
    <name type="common">Quinoa</name>
    <dbReference type="NCBI Taxonomy" id="63459"/>
    <lineage>
        <taxon>Eukaryota</taxon>
        <taxon>Viridiplantae</taxon>
        <taxon>Streptophyta</taxon>
        <taxon>Embryophyta</taxon>
        <taxon>Tracheophyta</taxon>
        <taxon>Spermatophyta</taxon>
        <taxon>Magnoliopsida</taxon>
        <taxon>eudicotyledons</taxon>
        <taxon>Gunneridae</taxon>
        <taxon>Pentapetalae</taxon>
        <taxon>Caryophyllales</taxon>
        <taxon>Chenopodiaceae</taxon>
        <taxon>Chenopodioideae</taxon>
        <taxon>Atripliceae</taxon>
        <taxon>Chenopodium</taxon>
    </lineage>
</organism>
<dbReference type="PANTHER" id="PTHR24186">
    <property type="entry name" value="PROTEIN PHOSPHATASE 1 REGULATORY SUBUNIT"/>
    <property type="match status" value="1"/>
</dbReference>
<protein>
    <recommendedName>
        <fullName evidence="5">Ankyrin repeat protein</fullName>
    </recommendedName>
</protein>
<dbReference type="GeneID" id="110720914"/>